<dbReference type="RefSeq" id="WP_083339780.1">
    <property type="nucleotide sequence ID" value="NZ_CP018863.1"/>
</dbReference>
<name>A0A1H1ET24_9MICC</name>
<keyword evidence="2" id="KW-1185">Reference proteome</keyword>
<organism evidence="1 2">
    <name type="scientific">Crystallibacter crystallopoietes</name>
    <dbReference type="NCBI Taxonomy" id="37928"/>
    <lineage>
        <taxon>Bacteria</taxon>
        <taxon>Bacillati</taxon>
        <taxon>Actinomycetota</taxon>
        <taxon>Actinomycetes</taxon>
        <taxon>Micrococcales</taxon>
        <taxon>Micrococcaceae</taxon>
        <taxon>Crystallibacter</taxon>
    </lineage>
</organism>
<protein>
    <recommendedName>
        <fullName evidence="3">DUF600 family protein</fullName>
    </recommendedName>
</protein>
<dbReference type="OrthoDB" id="6957847at2"/>
<proteinExistence type="predicted"/>
<gene>
    <name evidence="1" type="ORF">SAMN04489742_3078</name>
</gene>
<evidence type="ECO:0008006" key="3">
    <source>
        <dbReference type="Google" id="ProtNLM"/>
    </source>
</evidence>
<accession>A0A1H1ET24</accession>
<dbReference type="STRING" id="37928.SAMN04489742_3078"/>
<dbReference type="InterPro" id="IPR036170">
    <property type="entry name" value="YezG-like_sf"/>
</dbReference>
<dbReference type="Proteomes" id="UP000181917">
    <property type="component" value="Unassembled WGS sequence"/>
</dbReference>
<evidence type="ECO:0000313" key="2">
    <source>
        <dbReference type="Proteomes" id="UP000181917"/>
    </source>
</evidence>
<evidence type="ECO:0000313" key="1">
    <source>
        <dbReference type="EMBL" id="SDQ91887.1"/>
    </source>
</evidence>
<dbReference type="AlphaFoldDB" id="A0A1H1ET24"/>
<reference evidence="1 2" key="1">
    <citation type="submission" date="2016-10" db="EMBL/GenBank/DDBJ databases">
        <authorList>
            <person name="de Groot N.N."/>
        </authorList>
    </citation>
    <scope>NUCLEOTIDE SEQUENCE [LARGE SCALE GENOMIC DNA]</scope>
    <source>
        <strain evidence="1 2">DSM 20117</strain>
    </source>
</reference>
<dbReference type="SUPFAM" id="SSF160424">
    <property type="entry name" value="BH3703-like"/>
    <property type="match status" value="1"/>
</dbReference>
<sequence length="150" mass="17212">MNADTAGTDVIGRRNELELEIARMLAGAPAPGWTSLKIEMNCVGNVQGGLIFVDRNGVEEREFPPRPSYRRFRELRDAMFREGHGTWFSMTVELEPDGHMRASYNYDQEPEWDVPIGDDEYAADLERYPRRPEHIPQWLKDKLTSEGAAE</sequence>
<dbReference type="EMBL" id="FNKH01000002">
    <property type="protein sequence ID" value="SDQ91887.1"/>
    <property type="molecule type" value="Genomic_DNA"/>
</dbReference>